<name>A0A8S9XG25_APOLU</name>
<reference evidence="1" key="1">
    <citation type="journal article" date="2021" name="Mol. Ecol. Resour.">
        <title>Apolygus lucorum genome provides insights into omnivorousness and mesophyll feeding.</title>
        <authorList>
            <person name="Liu Y."/>
            <person name="Liu H."/>
            <person name="Wang H."/>
            <person name="Huang T."/>
            <person name="Liu B."/>
            <person name="Yang B."/>
            <person name="Yin L."/>
            <person name="Li B."/>
            <person name="Zhang Y."/>
            <person name="Zhang S."/>
            <person name="Jiang F."/>
            <person name="Zhang X."/>
            <person name="Ren Y."/>
            <person name="Wang B."/>
            <person name="Wang S."/>
            <person name="Lu Y."/>
            <person name="Wu K."/>
            <person name="Fan W."/>
            <person name="Wang G."/>
        </authorList>
    </citation>
    <scope>NUCLEOTIDE SEQUENCE</scope>
    <source>
        <strain evidence="1">12Hb</strain>
    </source>
</reference>
<accession>A0A8S9XG25</accession>
<keyword evidence="2" id="KW-1185">Reference proteome</keyword>
<protein>
    <submittedName>
        <fullName evidence="1">Uncharacterized protein</fullName>
    </submittedName>
</protein>
<gene>
    <name evidence="1" type="ORF">GE061_017799</name>
</gene>
<dbReference type="AlphaFoldDB" id="A0A8S9XG25"/>
<dbReference type="Proteomes" id="UP000466442">
    <property type="component" value="Unassembled WGS sequence"/>
</dbReference>
<comment type="caution">
    <text evidence="1">The sequence shown here is derived from an EMBL/GenBank/DDBJ whole genome shotgun (WGS) entry which is preliminary data.</text>
</comment>
<proteinExistence type="predicted"/>
<evidence type="ECO:0000313" key="1">
    <source>
        <dbReference type="EMBL" id="KAF6206565.1"/>
    </source>
</evidence>
<evidence type="ECO:0000313" key="2">
    <source>
        <dbReference type="Proteomes" id="UP000466442"/>
    </source>
</evidence>
<organism evidence="1 2">
    <name type="scientific">Apolygus lucorum</name>
    <name type="common">Small green plant bug</name>
    <name type="synonym">Lygocoris lucorum</name>
    <dbReference type="NCBI Taxonomy" id="248454"/>
    <lineage>
        <taxon>Eukaryota</taxon>
        <taxon>Metazoa</taxon>
        <taxon>Ecdysozoa</taxon>
        <taxon>Arthropoda</taxon>
        <taxon>Hexapoda</taxon>
        <taxon>Insecta</taxon>
        <taxon>Pterygota</taxon>
        <taxon>Neoptera</taxon>
        <taxon>Paraneoptera</taxon>
        <taxon>Hemiptera</taxon>
        <taxon>Heteroptera</taxon>
        <taxon>Panheteroptera</taxon>
        <taxon>Cimicomorpha</taxon>
        <taxon>Miridae</taxon>
        <taxon>Mirini</taxon>
        <taxon>Apolygus</taxon>
    </lineage>
</organism>
<dbReference type="EMBL" id="WIXP02000008">
    <property type="protein sequence ID" value="KAF6206565.1"/>
    <property type="molecule type" value="Genomic_DNA"/>
</dbReference>
<sequence>MRLSTKFQRSWMWRREVSLVSLAAVILSPGSFRMNRCSTPNFSTYSGRNREGISFILHTADLNPPQSISVAPLLFNEEKNFTAHTADLHSLPMIYMFL</sequence>